<protein>
    <submittedName>
        <fullName evidence="6">Terminase-like family</fullName>
    </submittedName>
</protein>
<sequence length="358" mass="40367">MCGRRFGKSELSQILSITYAVKGHSVAYITPTYGLAKVFFSKLTESLELPKNKSDLKIDFPNGGQIEFFTGERLDNLRGRKFHLVIIDEASYIPDLESGWQNSIRPTLTDYKGKAIFLSTPRGKNYFYSLFMKSGETDWESFKFTSYDNPHIDPQEIDEARMQLPNVVFEQEYMANPSENSANPFGNKFIVDCTKPISNQPIVAFGIDLAKSVDHTVIIGLDNAGNVAYFDRFQMDWHNTKENIRRLPRSPILIDSTGVGDPILEDLKRDGIAIEGLKFTSSSKQQLMEGLATAIQQEKIGFPEGAITNELQVFEYQFTANGVKYSAPSGFHDDCVMALALAWNNYNMKRGSGRYSMM</sequence>
<dbReference type="Pfam" id="PF03237">
    <property type="entry name" value="Terminase_6N"/>
    <property type="match status" value="1"/>
</dbReference>
<evidence type="ECO:0000313" key="6">
    <source>
        <dbReference type="EMBL" id="CAB4122057.1"/>
    </source>
</evidence>
<dbReference type="SUPFAM" id="SSF52540">
    <property type="entry name" value="P-loop containing nucleoside triphosphate hydrolases"/>
    <property type="match status" value="1"/>
</dbReference>
<proteinExistence type="predicted"/>
<evidence type="ECO:0000256" key="4">
    <source>
        <dbReference type="ARBA" id="ARBA00023219"/>
    </source>
</evidence>
<keyword evidence="2" id="KW-0547">Nucleotide-binding</keyword>
<dbReference type="Pfam" id="PF17289">
    <property type="entry name" value="Terminase_6C"/>
    <property type="match status" value="1"/>
</dbReference>
<evidence type="ECO:0000256" key="2">
    <source>
        <dbReference type="ARBA" id="ARBA00022741"/>
    </source>
</evidence>
<keyword evidence="4" id="KW-0231">Viral genome packaging</keyword>
<evidence type="ECO:0000256" key="3">
    <source>
        <dbReference type="ARBA" id="ARBA00022840"/>
    </source>
</evidence>
<evidence type="ECO:0000259" key="5">
    <source>
        <dbReference type="Pfam" id="PF17289"/>
    </source>
</evidence>
<reference evidence="6" key="1">
    <citation type="submission" date="2020-04" db="EMBL/GenBank/DDBJ databases">
        <authorList>
            <person name="Chiriac C."/>
            <person name="Salcher M."/>
            <person name="Ghai R."/>
            <person name="Kavagutti S V."/>
        </authorList>
    </citation>
    <scope>NUCLEOTIDE SEQUENCE</scope>
</reference>
<feature type="domain" description="Terminase large subunit gp17-like C-terminal" evidence="5">
    <location>
        <begin position="206"/>
        <end position="345"/>
    </location>
</feature>
<keyword evidence="3" id="KW-0067">ATP-binding</keyword>
<evidence type="ECO:0000256" key="1">
    <source>
        <dbReference type="ARBA" id="ARBA00022612"/>
    </source>
</evidence>
<name>A0A6J5KMJ3_9CAUD</name>
<organism evidence="6">
    <name type="scientific">uncultured Caudovirales phage</name>
    <dbReference type="NCBI Taxonomy" id="2100421"/>
    <lineage>
        <taxon>Viruses</taxon>
        <taxon>Duplodnaviria</taxon>
        <taxon>Heunggongvirae</taxon>
        <taxon>Uroviricota</taxon>
        <taxon>Caudoviricetes</taxon>
        <taxon>Peduoviridae</taxon>
        <taxon>Maltschvirus</taxon>
        <taxon>Maltschvirus maltsch</taxon>
    </lineage>
</organism>
<dbReference type="Gene3D" id="3.30.420.240">
    <property type="match status" value="1"/>
</dbReference>
<dbReference type="GO" id="GO:0005524">
    <property type="term" value="F:ATP binding"/>
    <property type="evidence" value="ECO:0007669"/>
    <property type="project" value="UniProtKB-KW"/>
</dbReference>
<dbReference type="EMBL" id="LR796158">
    <property type="protein sequence ID" value="CAB4122057.1"/>
    <property type="molecule type" value="Genomic_DNA"/>
</dbReference>
<dbReference type="InterPro" id="IPR035421">
    <property type="entry name" value="Terminase_6C"/>
</dbReference>
<keyword evidence="1" id="KW-1188">Viral release from host cell</keyword>
<dbReference type="InterPro" id="IPR027417">
    <property type="entry name" value="P-loop_NTPase"/>
</dbReference>
<dbReference type="Gene3D" id="3.40.50.300">
    <property type="entry name" value="P-loop containing nucleotide triphosphate hydrolases"/>
    <property type="match status" value="1"/>
</dbReference>
<gene>
    <name evidence="6" type="ORF">UFOVP19_46</name>
</gene>
<accession>A0A6J5KMJ3</accession>